<dbReference type="Gene3D" id="3.60.21.10">
    <property type="match status" value="1"/>
</dbReference>
<evidence type="ECO:0000256" key="6">
    <source>
        <dbReference type="ARBA" id="ARBA00022801"/>
    </source>
</evidence>
<feature type="binding site" evidence="10">
    <location>
        <position position="195"/>
    </location>
    <ligand>
        <name>substrate</name>
    </ligand>
</feature>
<keyword evidence="6 10" id="KW-0378">Hydrolase</keyword>
<evidence type="ECO:0000256" key="1">
    <source>
        <dbReference type="ARBA" id="ARBA00022475"/>
    </source>
</evidence>
<dbReference type="CDD" id="cd07398">
    <property type="entry name" value="MPP_YbbF-LpxH"/>
    <property type="match status" value="1"/>
</dbReference>
<comment type="function">
    <text evidence="10">Hydrolyzes the pyrophosphate bond of UDP-2,3-diacylglucosamine to yield 2,3-diacylglucosamine 1-phosphate (lipid X) and UMP by catalyzing the attack of water at the alpha-P atom. Involved in the biosynthesis of lipid A, a phosphorylated glycolipid that anchors the lipopolysaccharide to the outer membrane of the cell.</text>
</comment>
<dbReference type="GO" id="GO:0009245">
    <property type="term" value="P:lipid A biosynthetic process"/>
    <property type="evidence" value="ECO:0007669"/>
    <property type="project" value="UniProtKB-UniRule"/>
</dbReference>
<feature type="binding site" evidence="10">
    <location>
        <position position="123"/>
    </location>
    <ligand>
        <name>substrate</name>
    </ligand>
</feature>
<accession>A0A0W0XIG3</accession>
<keyword evidence="4 10" id="KW-0441">Lipid A biosynthesis</keyword>
<organism evidence="12 13">
    <name type="scientific">Legionella oakridgensis</name>
    <dbReference type="NCBI Taxonomy" id="29423"/>
    <lineage>
        <taxon>Bacteria</taxon>
        <taxon>Pseudomonadati</taxon>
        <taxon>Pseudomonadota</taxon>
        <taxon>Gammaproteobacteria</taxon>
        <taxon>Legionellales</taxon>
        <taxon>Legionellaceae</taxon>
        <taxon>Legionella</taxon>
    </lineage>
</organism>
<dbReference type="HAMAP" id="MF_00575">
    <property type="entry name" value="LpxH"/>
    <property type="match status" value="1"/>
</dbReference>
<dbReference type="NCBIfam" id="TIGR01854">
    <property type="entry name" value="lipid_A_lpxH"/>
    <property type="match status" value="1"/>
</dbReference>
<keyword evidence="3 10" id="KW-0997">Cell inner membrane</keyword>
<dbReference type="InterPro" id="IPR029052">
    <property type="entry name" value="Metallo-depent_PP-like"/>
</dbReference>
<keyword evidence="5 10" id="KW-0479">Metal-binding</keyword>
<evidence type="ECO:0000256" key="3">
    <source>
        <dbReference type="ARBA" id="ARBA00022519"/>
    </source>
</evidence>
<name>A0A0W0XIG3_9GAMM</name>
<evidence type="ECO:0000313" key="13">
    <source>
        <dbReference type="Proteomes" id="UP000054858"/>
    </source>
</evidence>
<reference evidence="12 13" key="1">
    <citation type="submission" date="2015-11" db="EMBL/GenBank/DDBJ databases">
        <title>Genomic analysis of 38 Legionella species identifies large and diverse effector repertoires.</title>
        <authorList>
            <person name="Burstein D."/>
            <person name="Amaro F."/>
            <person name="Zusman T."/>
            <person name="Lifshitz Z."/>
            <person name="Cohen O."/>
            <person name="Gilbert J.A."/>
            <person name="Pupko T."/>
            <person name="Shuman H.A."/>
            <person name="Segal G."/>
        </authorList>
    </citation>
    <scope>NUCLEOTIDE SEQUENCE [LARGE SCALE GENOMIC DNA]</scope>
    <source>
        <strain evidence="12 13">Oak Ridge-10</strain>
    </source>
</reference>
<feature type="binding site" evidence="10">
    <location>
        <position position="9"/>
    </location>
    <ligand>
        <name>Mn(2+)</name>
        <dbReference type="ChEBI" id="CHEBI:29035"/>
        <label>1</label>
    </ligand>
</feature>
<dbReference type="UniPathway" id="UPA00359">
    <property type="reaction ID" value="UER00480"/>
</dbReference>
<evidence type="ECO:0000256" key="4">
    <source>
        <dbReference type="ARBA" id="ARBA00022556"/>
    </source>
</evidence>
<evidence type="ECO:0000259" key="11">
    <source>
        <dbReference type="Pfam" id="PF00149"/>
    </source>
</evidence>
<keyword evidence="8 10" id="KW-0472">Membrane</keyword>
<feature type="binding site" evidence="10">
    <location>
        <position position="161"/>
    </location>
    <ligand>
        <name>substrate</name>
    </ligand>
</feature>
<dbReference type="PANTHER" id="PTHR34990:SF1">
    <property type="entry name" value="UDP-2,3-DIACYLGLUCOSAMINE HYDROLASE"/>
    <property type="match status" value="1"/>
</dbReference>
<evidence type="ECO:0000256" key="2">
    <source>
        <dbReference type="ARBA" id="ARBA00022516"/>
    </source>
</evidence>
<keyword evidence="1 10" id="KW-1003">Cell membrane</keyword>
<feature type="binding site" evidence="10">
    <location>
        <position position="115"/>
    </location>
    <ligand>
        <name>Mn(2+)</name>
        <dbReference type="ChEBI" id="CHEBI:29035"/>
        <label>2</label>
    </ligand>
</feature>
<keyword evidence="9 10" id="KW-0464">Manganese</keyword>
<feature type="binding site" evidence="10">
    <location>
        <position position="80"/>
    </location>
    <ligand>
        <name>Mn(2+)</name>
        <dbReference type="ChEBI" id="CHEBI:29035"/>
        <label>2</label>
    </ligand>
</feature>
<evidence type="ECO:0000313" key="12">
    <source>
        <dbReference type="EMBL" id="KTD44441.1"/>
    </source>
</evidence>
<dbReference type="GO" id="GO:0019897">
    <property type="term" value="C:extrinsic component of plasma membrane"/>
    <property type="evidence" value="ECO:0007669"/>
    <property type="project" value="UniProtKB-UniRule"/>
</dbReference>
<keyword evidence="2 10" id="KW-0444">Lipid biosynthesis</keyword>
<comment type="caution">
    <text evidence="10">Lacks conserved residue(s) required for the propagation of feature annotation.</text>
</comment>
<evidence type="ECO:0000256" key="9">
    <source>
        <dbReference type="ARBA" id="ARBA00023211"/>
    </source>
</evidence>
<dbReference type="GO" id="GO:0030145">
    <property type="term" value="F:manganese ion binding"/>
    <property type="evidence" value="ECO:0007669"/>
    <property type="project" value="UniProtKB-UniRule"/>
</dbReference>
<dbReference type="NCBIfam" id="NF003743">
    <property type="entry name" value="PRK05340.1"/>
    <property type="match status" value="1"/>
</dbReference>
<feature type="binding site" evidence="10">
    <location>
        <position position="42"/>
    </location>
    <ligand>
        <name>Mn(2+)</name>
        <dbReference type="ChEBI" id="CHEBI:29035"/>
        <label>1</label>
    </ligand>
</feature>
<comment type="pathway">
    <text evidence="10">Glycolipid biosynthesis; lipid IV(A) biosynthesis; lipid IV(A) from (3R)-3-hydroxytetradecanoyl-[acyl-carrier-protein] and UDP-N-acetyl-alpha-D-glucosamine: step 4/6.</text>
</comment>
<feature type="binding site" evidence="10">
    <location>
        <position position="11"/>
    </location>
    <ligand>
        <name>Mn(2+)</name>
        <dbReference type="ChEBI" id="CHEBI:29035"/>
        <label>1</label>
    </ligand>
</feature>
<dbReference type="Proteomes" id="UP000054858">
    <property type="component" value="Unassembled WGS sequence"/>
</dbReference>
<gene>
    <name evidence="10 12" type="primary">lpxH</name>
    <name evidence="12" type="ORF">Loak_0141</name>
</gene>
<dbReference type="PATRIC" id="fig|29423.5.peg.149"/>
<proteinExistence type="inferred from homology"/>
<dbReference type="AlphaFoldDB" id="A0A0W0XIG3"/>
<dbReference type="Pfam" id="PF00149">
    <property type="entry name" value="Metallophos"/>
    <property type="match status" value="1"/>
</dbReference>
<dbReference type="EC" id="3.6.1.54" evidence="10"/>
<feature type="binding site" evidence="10">
    <location>
        <position position="195"/>
    </location>
    <ligand>
        <name>Mn(2+)</name>
        <dbReference type="ChEBI" id="CHEBI:29035"/>
        <label>2</label>
    </ligand>
</feature>
<protein>
    <recommendedName>
        <fullName evidence="10">UDP-2,3-diacylglucosamine hydrolase</fullName>
        <ecNumber evidence="10">3.6.1.54</ecNumber>
    </recommendedName>
    <alternativeName>
        <fullName evidence="10">UDP-2,3-diacylglucosamine diphosphatase</fullName>
    </alternativeName>
</protein>
<dbReference type="EMBL" id="LNYP01000003">
    <property type="protein sequence ID" value="KTD44441.1"/>
    <property type="molecule type" value="Genomic_DNA"/>
</dbReference>
<dbReference type="InterPro" id="IPR004843">
    <property type="entry name" value="Calcineurin-like_PHP"/>
</dbReference>
<comment type="subcellular location">
    <subcellularLocation>
        <location evidence="10">Cell inner membrane</location>
        <topology evidence="10">Peripheral membrane protein</topology>
        <orientation evidence="10">Cytoplasmic side</orientation>
    </subcellularLocation>
</comment>
<feature type="domain" description="Calcineurin-like phosphoesterase" evidence="11">
    <location>
        <begin position="5"/>
        <end position="199"/>
    </location>
</feature>
<evidence type="ECO:0000256" key="5">
    <source>
        <dbReference type="ARBA" id="ARBA00022723"/>
    </source>
</evidence>
<feature type="binding site" evidence="10">
    <location>
        <position position="197"/>
    </location>
    <ligand>
        <name>Mn(2+)</name>
        <dbReference type="ChEBI" id="CHEBI:29035"/>
        <label>1</label>
    </ligand>
</feature>
<dbReference type="InterPro" id="IPR010138">
    <property type="entry name" value="UDP-diacylglucosamine_Hdrlase"/>
</dbReference>
<dbReference type="InterPro" id="IPR043461">
    <property type="entry name" value="LpxH-like"/>
</dbReference>
<comment type="catalytic activity">
    <reaction evidence="10">
        <text>UDP-2-N,3-O-bis[(3R)-3-hydroxytetradecanoyl]-alpha-D-glucosamine + H2O = 2-N,3-O-bis[(3R)-3-hydroxytetradecanoyl]-alpha-D-glucosaminyl 1-phosphate + UMP + 2 H(+)</text>
        <dbReference type="Rhea" id="RHEA:25213"/>
        <dbReference type="ChEBI" id="CHEBI:15377"/>
        <dbReference type="ChEBI" id="CHEBI:15378"/>
        <dbReference type="ChEBI" id="CHEBI:57865"/>
        <dbReference type="ChEBI" id="CHEBI:57957"/>
        <dbReference type="ChEBI" id="CHEBI:78847"/>
        <dbReference type="EC" id="3.6.1.54"/>
    </reaction>
</comment>
<evidence type="ECO:0000256" key="7">
    <source>
        <dbReference type="ARBA" id="ARBA00023098"/>
    </source>
</evidence>
<dbReference type="GO" id="GO:0005737">
    <property type="term" value="C:cytoplasm"/>
    <property type="evidence" value="ECO:0007669"/>
    <property type="project" value="InterPro"/>
</dbReference>
<sequence>MIAAVFISDLHLHPEEKQITKRFFDFVKWAAKNSRAVYILGDFFHVWPGDDALDAWSISIAEQLAWLASQGVSIYFMHGNRDFLLGQRFAQLANIRLLEEPAVIKLGVERVLLVHGDRYCTKDVRHQWLRRLTRNRIFPKLFLRIPFKIRNKFVNKVRAYSQSGRQLPSWQFEVVSDSMLEHMKQLNVKVVIHGHIHKPGLNIHEYQGKSYSQFVLSDWDDKPVLVCYDNSNGFYFDLIAEEE</sequence>
<dbReference type="RefSeq" id="WP_025385701.1">
    <property type="nucleotide sequence ID" value="NZ_LCUA01000023.1"/>
</dbReference>
<evidence type="ECO:0000256" key="10">
    <source>
        <dbReference type="HAMAP-Rule" id="MF_00575"/>
    </source>
</evidence>
<comment type="cofactor">
    <cofactor evidence="10">
        <name>Mn(2+)</name>
        <dbReference type="ChEBI" id="CHEBI:29035"/>
    </cofactor>
    <text evidence="10">Binds 2 Mn(2+) ions per subunit in a binuclear metal center.</text>
</comment>
<feature type="binding site" evidence="10">
    <location>
        <begin position="80"/>
        <end position="81"/>
    </location>
    <ligand>
        <name>substrate</name>
    </ligand>
</feature>
<dbReference type="PANTHER" id="PTHR34990">
    <property type="entry name" value="UDP-2,3-DIACYLGLUCOSAMINE HYDROLASE-RELATED"/>
    <property type="match status" value="1"/>
</dbReference>
<dbReference type="GO" id="GO:0008758">
    <property type="term" value="F:UDP-2,3-diacylglucosamine hydrolase activity"/>
    <property type="evidence" value="ECO:0007669"/>
    <property type="project" value="UniProtKB-UniRule"/>
</dbReference>
<keyword evidence="7 10" id="KW-0443">Lipid metabolism</keyword>
<comment type="similarity">
    <text evidence="10">Belongs to the LpxH family.</text>
</comment>
<comment type="caution">
    <text evidence="12">The sequence shown here is derived from an EMBL/GenBank/DDBJ whole genome shotgun (WGS) entry which is preliminary data.</text>
</comment>
<evidence type="ECO:0000256" key="8">
    <source>
        <dbReference type="ARBA" id="ARBA00023136"/>
    </source>
</evidence>
<feature type="binding site" evidence="10">
    <location>
        <position position="42"/>
    </location>
    <ligand>
        <name>Mn(2+)</name>
        <dbReference type="ChEBI" id="CHEBI:29035"/>
        <label>2</label>
    </ligand>
</feature>
<dbReference type="SUPFAM" id="SSF56300">
    <property type="entry name" value="Metallo-dependent phosphatases"/>
    <property type="match status" value="1"/>
</dbReference>